<proteinExistence type="predicted"/>
<protein>
    <submittedName>
        <fullName evidence="1">Uncharacterized protein</fullName>
    </submittedName>
</protein>
<evidence type="ECO:0000313" key="1">
    <source>
        <dbReference type="EMBL" id="MBL7259846.1"/>
    </source>
</evidence>
<gene>
    <name evidence="1" type="ORF">JKJ07_36555</name>
</gene>
<comment type="caution">
    <text evidence="1">The sequence shown here is derived from an EMBL/GenBank/DDBJ whole genome shotgun (WGS) entry which is preliminary data.</text>
</comment>
<name>A0ABS1VZC8_9ACTN</name>
<dbReference type="Proteomes" id="UP000598996">
    <property type="component" value="Unassembled WGS sequence"/>
</dbReference>
<dbReference type="RefSeq" id="WP_202996543.1">
    <property type="nucleotide sequence ID" value="NZ_JAENHO010000012.1"/>
</dbReference>
<organism evidence="1 2">
    <name type="scientific">Paractinoplanes lichenicola</name>
    <dbReference type="NCBI Taxonomy" id="2802976"/>
    <lineage>
        <taxon>Bacteria</taxon>
        <taxon>Bacillati</taxon>
        <taxon>Actinomycetota</taxon>
        <taxon>Actinomycetes</taxon>
        <taxon>Micromonosporales</taxon>
        <taxon>Micromonosporaceae</taxon>
        <taxon>Paractinoplanes</taxon>
    </lineage>
</organism>
<evidence type="ECO:0000313" key="2">
    <source>
        <dbReference type="Proteomes" id="UP000598996"/>
    </source>
</evidence>
<sequence length="112" mass="12505">MSVVWATRGKTWGFRFLLTGGFADPLAEYESAFAGAGEEPEVCRRTGERVALRFPDPLGRTDRAGRVIPHEFVLSGPSAEGVDSVEDGRRLVWSRPEAADEFERIWEQPNPQ</sequence>
<accession>A0ABS1VZC8</accession>
<reference evidence="1 2" key="1">
    <citation type="submission" date="2021-01" db="EMBL/GenBank/DDBJ databases">
        <title>Actinoplanes sp. nov. LDG1-01 isolated from lichen.</title>
        <authorList>
            <person name="Saeng-In P."/>
            <person name="Phongsopitanun W."/>
            <person name="Kanchanasin P."/>
            <person name="Yuki M."/>
            <person name="Kudo T."/>
            <person name="Ohkuma M."/>
            <person name="Tanasupawat S."/>
        </authorList>
    </citation>
    <scope>NUCLEOTIDE SEQUENCE [LARGE SCALE GENOMIC DNA]</scope>
    <source>
        <strain evidence="1 2">LDG1-01</strain>
    </source>
</reference>
<dbReference type="EMBL" id="JAENHO010000012">
    <property type="protein sequence ID" value="MBL7259846.1"/>
    <property type="molecule type" value="Genomic_DNA"/>
</dbReference>
<keyword evidence="2" id="KW-1185">Reference proteome</keyword>